<dbReference type="Pfam" id="PF17170">
    <property type="entry name" value="DUF5128"/>
    <property type="match status" value="1"/>
</dbReference>
<protein>
    <submittedName>
        <fullName evidence="1">6-bladed beta-propeller</fullName>
    </submittedName>
</protein>
<dbReference type="AlphaFoldDB" id="A0A9D2K894"/>
<evidence type="ECO:0000313" key="1">
    <source>
        <dbReference type="EMBL" id="HIZ85203.1"/>
    </source>
</evidence>
<gene>
    <name evidence="1" type="ORF">IAC04_01790</name>
</gene>
<proteinExistence type="predicted"/>
<name>A0A9D2K894_9BACT</name>
<dbReference type="PROSITE" id="PS51257">
    <property type="entry name" value="PROKAR_LIPOPROTEIN"/>
    <property type="match status" value="1"/>
</dbReference>
<reference evidence="1" key="2">
    <citation type="submission" date="2021-04" db="EMBL/GenBank/DDBJ databases">
        <authorList>
            <person name="Gilroy R."/>
        </authorList>
    </citation>
    <scope>NUCLEOTIDE SEQUENCE</scope>
    <source>
        <strain evidence="1">Gambia16-554</strain>
    </source>
</reference>
<accession>A0A9D2K894</accession>
<reference evidence="1" key="1">
    <citation type="journal article" date="2021" name="PeerJ">
        <title>Extensive microbial diversity within the chicken gut microbiome revealed by metagenomics and culture.</title>
        <authorList>
            <person name="Gilroy R."/>
            <person name="Ravi A."/>
            <person name="Getino M."/>
            <person name="Pursley I."/>
            <person name="Horton D.L."/>
            <person name="Alikhan N.F."/>
            <person name="Baker D."/>
            <person name="Gharbi K."/>
            <person name="Hall N."/>
            <person name="Watson M."/>
            <person name="Adriaenssens E.M."/>
            <person name="Foster-Nyarko E."/>
            <person name="Jarju S."/>
            <person name="Secka A."/>
            <person name="Antonio M."/>
            <person name="Oren A."/>
            <person name="Chaudhuri R.R."/>
            <person name="La Ragione R."/>
            <person name="Hildebrand F."/>
            <person name="Pallen M.J."/>
        </authorList>
    </citation>
    <scope>NUCLEOTIDE SEQUENCE</scope>
    <source>
        <strain evidence="1">Gambia16-554</strain>
    </source>
</reference>
<comment type="caution">
    <text evidence="1">The sequence shown here is derived from an EMBL/GenBank/DDBJ whole genome shotgun (WGS) entry which is preliminary data.</text>
</comment>
<sequence length="358" mass="39989">MEKRNILLMVLAAGMAASCCGETSESVPTYTEAGLTSATAEITMSDLTEMGYTTKTLPLTGADGGKRLVIADALDVVLSDENIFILTNDIQVWRFSSDGKLEGKVGAKGNGHGKYLYVNDIYLAPDGKGICLNAMTKGTMTYRADGTYKGKKKRKSNELRHSLVDGPYIIESVQTLTGNETDRLRIRDTSGNKTVRFANHLLFNQTSESNVTAYTEYKALFKDGNGEIIFHQMSTDTIFTVHPESSTLEPRCCFSFQHGISQSDLSSFADIWQDIYMVYDYAEDYAFRYVTLMEPDSQRQLYLIDKTDGTIYRSAITIPGTGSDFYPKWQYGDMLIDYCLTKTGEPYLTILSLRDTLR</sequence>
<dbReference type="EMBL" id="DXAW01000035">
    <property type="protein sequence ID" value="HIZ85203.1"/>
    <property type="molecule type" value="Genomic_DNA"/>
</dbReference>
<organism evidence="1 2">
    <name type="scientific">Candidatus Coprenecus stercoravium</name>
    <dbReference type="NCBI Taxonomy" id="2840735"/>
    <lineage>
        <taxon>Bacteria</taxon>
        <taxon>Pseudomonadati</taxon>
        <taxon>Bacteroidota</taxon>
        <taxon>Bacteroidia</taxon>
        <taxon>Bacteroidales</taxon>
        <taxon>Rikenellaceae</taxon>
        <taxon>Rikenellaceae incertae sedis</taxon>
        <taxon>Candidatus Coprenecus</taxon>
    </lineage>
</organism>
<evidence type="ECO:0000313" key="2">
    <source>
        <dbReference type="Proteomes" id="UP000824115"/>
    </source>
</evidence>
<dbReference type="Proteomes" id="UP000824115">
    <property type="component" value="Unassembled WGS sequence"/>
</dbReference>